<dbReference type="Gene3D" id="3.40.190.10">
    <property type="entry name" value="Periplasmic binding protein-like II"/>
    <property type="match status" value="1"/>
</dbReference>
<proteinExistence type="inferred from homology"/>
<dbReference type="InterPro" id="IPR000914">
    <property type="entry name" value="SBP_5_dom"/>
</dbReference>
<dbReference type="PANTHER" id="PTHR30290">
    <property type="entry name" value="PERIPLASMIC BINDING COMPONENT OF ABC TRANSPORTER"/>
    <property type="match status" value="1"/>
</dbReference>
<dbReference type="GO" id="GO:1904680">
    <property type="term" value="F:peptide transmembrane transporter activity"/>
    <property type="evidence" value="ECO:0007669"/>
    <property type="project" value="TreeGrafter"/>
</dbReference>
<feature type="chain" id="PRO_5016009186" description="Solute-binding protein family 5 domain-containing protein" evidence="4">
    <location>
        <begin position="36"/>
        <end position="524"/>
    </location>
</feature>
<accession>A0A2V1HQI2</accession>
<dbReference type="RefSeq" id="WP_116757299.1">
    <property type="nucleotide sequence ID" value="NZ_JBHUEX010000001.1"/>
</dbReference>
<dbReference type="EMBL" id="QEOP01000002">
    <property type="protein sequence ID" value="PVZ94788.1"/>
    <property type="molecule type" value="Genomic_DNA"/>
</dbReference>
<dbReference type="Gene3D" id="3.10.105.10">
    <property type="entry name" value="Dipeptide-binding Protein, Domain 3"/>
    <property type="match status" value="1"/>
</dbReference>
<dbReference type="Proteomes" id="UP000244893">
    <property type="component" value="Unassembled WGS sequence"/>
</dbReference>
<dbReference type="GO" id="GO:0042597">
    <property type="term" value="C:periplasmic space"/>
    <property type="evidence" value="ECO:0007669"/>
    <property type="project" value="UniProtKB-ARBA"/>
</dbReference>
<evidence type="ECO:0000256" key="2">
    <source>
        <dbReference type="ARBA" id="ARBA00022448"/>
    </source>
</evidence>
<keyword evidence="2" id="KW-0813">Transport</keyword>
<reference evidence="6 7" key="1">
    <citation type="submission" date="2018-05" db="EMBL/GenBank/DDBJ databases">
        <title>Amnibacterium sp. M8JJ-5, whole genome shotgun sequence.</title>
        <authorList>
            <person name="Tuo L."/>
        </authorList>
    </citation>
    <scope>NUCLEOTIDE SEQUENCE [LARGE SCALE GENOMIC DNA]</scope>
    <source>
        <strain evidence="6 7">M8JJ-5</strain>
    </source>
</reference>
<dbReference type="InterPro" id="IPR039424">
    <property type="entry name" value="SBP_5"/>
</dbReference>
<dbReference type="AlphaFoldDB" id="A0A2V1HQI2"/>
<feature type="signal peptide" evidence="4">
    <location>
        <begin position="1"/>
        <end position="35"/>
    </location>
</feature>
<dbReference type="PIRSF" id="PIRSF002741">
    <property type="entry name" value="MppA"/>
    <property type="match status" value="1"/>
</dbReference>
<comment type="similarity">
    <text evidence="1">Belongs to the bacterial solute-binding protein 5 family.</text>
</comment>
<evidence type="ECO:0000256" key="4">
    <source>
        <dbReference type="SAM" id="SignalP"/>
    </source>
</evidence>
<dbReference type="CDD" id="cd00995">
    <property type="entry name" value="PBP2_NikA_DppA_OppA_like"/>
    <property type="match status" value="1"/>
</dbReference>
<protein>
    <recommendedName>
        <fullName evidence="5">Solute-binding protein family 5 domain-containing protein</fullName>
    </recommendedName>
</protein>
<name>A0A2V1HQI2_9MICO</name>
<feature type="domain" description="Solute-binding protein family 5" evidence="5">
    <location>
        <begin position="88"/>
        <end position="407"/>
    </location>
</feature>
<sequence length="524" mass="54479">MPTQPNPLRRRRGMAAVAIGAAALIALTACSGGNASGGSGSTSADSLTMELDGPVTSYDPALGASFQDAVVIWSMYDTLVALDEDGSYVAGLATDWDVTATEGVFTIRDGVTCSDGEELTGDVVANSLNRFFNPDTAAPFVSNVIGAGNTATATADGQTVTVTLGSPFSGLLSGLTVAYTGIVCSAGTDDPSTLTTGSNGTGGFVADTQTAGASYTFKQREDYDWGPEFAGIPTDGARPATLIMQVTEDENTRANLQTTGAMQISAYTTDAWNRVTEQEGWTSTVSQQSDTFLMFNHTEGRPTADPAVRLAIAQAIDRERLNDVQSYGAGTLITNLGEPSYQCYDESASDYMPEYDVDAASEVLSGLDLAVNGTTLLAGGDGNAYVQSALQEAGANVAFENLNNQQWVSGLFTPLNNWDVTILVFANTSSNLLSGANFFTGPVPPNGQNLSAVVNPEADAALQIARETTGDESCAALADYNRLMLENTDVLPLATAPATVTFAPGVTAMVSKGFVRAGTIRIAE</sequence>
<dbReference type="PANTHER" id="PTHR30290:SF9">
    <property type="entry name" value="OLIGOPEPTIDE-BINDING PROTEIN APPA"/>
    <property type="match status" value="1"/>
</dbReference>
<dbReference type="InterPro" id="IPR030678">
    <property type="entry name" value="Peptide/Ni-bd"/>
</dbReference>
<dbReference type="Pfam" id="PF00496">
    <property type="entry name" value="SBP_bac_5"/>
    <property type="match status" value="1"/>
</dbReference>
<organism evidence="6 7">
    <name type="scientific">Amnibacterium flavum</name>
    <dbReference type="NCBI Taxonomy" id="2173173"/>
    <lineage>
        <taxon>Bacteria</taxon>
        <taxon>Bacillati</taxon>
        <taxon>Actinomycetota</taxon>
        <taxon>Actinomycetes</taxon>
        <taxon>Micrococcales</taxon>
        <taxon>Microbacteriaceae</taxon>
        <taxon>Amnibacterium</taxon>
    </lineage>
</organism>
<dbReference type="GO" id="GO:0015833">
    <property type="term" value="P:peptide transport"/>
    <property type="evidence" value="ECO:0007669"/>
    <property type="project" value="TreeGrafter"/>
</dbReference>
<gene>
    <name evidence="6" type="ORF">DDQ50_14030</name>
</gene>
<keyword evidence="3 4" id="KW-0732">Signal</keyword>
<dbReference type="SUPFAM" id="SSF53850">
    <property type="entry name" value="Periplasmic binding protein-like II"/>
    <property type="match status" value="1"/>
</dbReference>
<evidence type="ECO:0000259" key="5">
    <source>
        <dbReference type="Pfam" id="PF00496"/>
    </source>
</evidence>
<keyword evidence="7" id="KW-1185">Reference proteome</keyword>
<evidence type="ECO:0000313" key="7">
    <source>
        <dbReference type="Proteomes" id="UP000244893"/>
    </source>
</evidence>
<evidence type="ECO:0000256" key="1">
    <source>
        <dbReference type="ARBA" id="ARBA00005695"/>
    </source>
</evidence>
<evidence type="ECO:0000256" key="3">
    <source>
        <dbReference type="ARBA" id="ARBA00022729"/>
    </source>
</evidence>
<comment type="caution">
    <text evidence="6">The sequence shown here is derived from an EMBL/GenBank/DDBJ whole genome shotgun (WGS) entry which is preliminary data.</text>
</comment>
<dbReference type="GO" id="GO:0043190">
    <property type="term" value="C:ATP-binding cassette (ABC) transporter complex"/>
    <property type="evidence" value="ECO:0007669"/>
    <property type="project" value="InterPro"/>
</dbReference>
<dbReference type="OrthoDB" id="9046151at2"/>
<evidence type="ECO:0000313" key="6">
    <source>
        <dbReference type="EMBL" id="PVZ94788.1"/>
    </source>
</evidence>